<feature type="transmembrane region" description="Helical" evidence="8">
    <location>
        <begin position="97"/>
        <end position="118"/>
    </location>
</feature>
<comment type="caution">
    <text evidence="9">The sequence shown here is derived from an EMBL/GenBank/DDBJ whole genome shotgun (WGS) entry which is preliminary data.</text>
</comment>
<keyword evidence="6 8" id="KW-1133">Transmembrane helix</keyword>
<evidence type="ECO:0000256" key="1">
    <source>
        <dbReference type="ARBA" id="ARBA00004651"/>
    </source>
</evidence>
<dbReference type="GO" id="GO:0005886">
    <property type="term" value="C:plasma membrane"/>
    <property type="evidence" value="ECO:0007669"/>
    <property type="project" value="UniProtKB-SubCell"/>
</dbReference>
<evidence type="ECO:0000313" key="10">
    <source>
        <dbReference type="Proteomes" id="UP000574276"/>
    </source>
</evidence>
<name>A0A839JZZ6_9FIRM</name>
<keyword evidence="5" id="KW-0133">Cell shape</keyword>
<comment type="subcellular location">
    <subcellularLocation>
        <location evidence="1">Cell membrane</location>
        <topology evidence="1">Multi-pass membrane protein</topology>
    </subcellularLocation>
</comment>
<organism evidence="9 10">
    <name type="scientific">Variimorphobacter saccharofermentans</name>
    <dbReference type="NCBI Taxonomy" id="2755051"/>
    <lineage>
        <taxon>Bacteria</taxon>
        <taxon>Bacillati</taxon>
        <taxon>Bacillota</taxon>
        <taxon>Clostridia</taxon>
        <taxon>Lachnospirales</taxon>
        <taxon>Lachnospiraceae</taxon>
        <taxon>Variimorphobacter</taxon>
    </lineage>
</organism>
<keyword evidence="7 8" id="KW-0472">Membrane</keyword>
<keyword evidence="4 8" id="KW-0812">Transmembrane</keyword>
<evidence type="ECO:0000256" key="4">
    <source>
        <dbReference type="ARBA" id="ARBA00022692"/>
    </source>
</evidence>
<reference evidence="9 10" key="1">
    <citation type="submission" date="2020-07" db="EMBL/GenBank/DDBJ databases">
        <title>Characterization and genome sequencing of isolate MD1, a novel member within the family Lachnospiraceae.</title>
        <authorList>
            <person name="Rettenmaier R."/>
            <person name="Di Bello L."/>
            <person name="Zinser C."/>
            <person name="Scheitz K."/>
            <person name="Liebl W."/>
            <person name="Zverlov V."/>
        </authorList>
    </citation>
    <scope>NUCLEOTIDE SEQUENCE [LARGE SCALE GENOMIC DNA]</scope>
    <source>
        <strain evidence="9 10">MD1</strain>
    </source>
</reference>
<evidence type="ECO:0000313" key="9">
    <source>
        <dbReference type="EMBL" id="MBB2182984.1"/>
    </source>
</evidence>
<dbReference type="GO" id="GO:0008360">
    <property type="term" value="P:regulation of cell shape"/>
    <property type="evidence" value="ECO:0007669"/>
    <property type="project" value="UniProtKB-KW"/>
</dbReference>
<dbReference type="Pfam" id="PF04093">
    <property type="entry name" value="MreD"/>
    <property type="match status" value="1"/>
</dbReference>
<feature type="transmembrane region" description="Helical" evidence="8">
    <location>
        <begin position="6"/>
        <end position="25"/>
    </location>
</feature>
<evidence type="ECO:0000256" key="2">
    <source>
        <dbReference type="ARBA" id="ARBA00007776"/>
    </source>
</evidence>
<dbReference type="Proteomes" id="UP000574276">
    <property type="component" value="Unassembled WGS sequence"/>
</dbReference>
<dbReference type="EMBL" id="JACEGA010000001">
    <property type="protein sequence ID" value="MBB2182984.1"/>
    <property type="molecule type" value="Genomic_DNA"/>
</dbReference>
<accession>A0A839JZZ6</accession>
<dbReference type="PIRSF" id="PIRSF037497">
    <property type="entry name" value="MreD_Clostridium/Treponema_prd"/>
    <property type="match status" value="1"/>
</dbReference>
<proteinExistence type="inferred from homology"/>
<dbReference type="NCBIfam" id="TIGR03426">
    <property type="entry name" value="shape_MreD"/>
    <property type="match status" value="1"/>
</dbReference>
<keyword evidence="10" id="KW-1185">Reference proteome</keyword>
<comment type="similarity">
    <text evidence="2">Belongs to the MreD family.</text>
</comment>
<dbReference type="InterPro" id="IPR017225">
    <property type="entry name" value="Cell_shape_determin_MreD_prd"/>
</dbReference>
<evidence type="ECO:0000256" key="6">
    <source>
        <dbReference type="ARBA" id="ARBA00022989"/>
    </source>
</evidence>
<dbReference type="AlphaFoldDB" id="A0A839JZZ6"/>
<gene>
    <name evidence="9" type="primary">mreD</name>
    <name evidence="9" type="ORF">H0486_08850</name>
</gene>
<protein>
    <submittedName>
        <fullName evidence="9">Rod shape-determining protein MreD</fullName>
    </submittedName>
</protein>
<dbReference type="RefSeq" id="WP_228352669.1">
    <property type="nucleotide sequence ID" value="NZ_JACEGA010000001.1"/>
</dbReference>
<evidence type="ECO:0000256" key="8">
    <source>
        <dbReference type="SAM" id="Phobius"/>
    </source>
</evidence>
<dbReference type="InterPro" id="IPR007227">
    <property type="entry name" value="Cell_shape_determining_MreD"/>
</dbReference>
<evidence type="ECO:0000256" key="7">
    <source>
        <dbReference type="ARBA" id="ARBA00023136"/>
    </source>
</evidence>
<evidence type="ECO:0000256" key="5">
    <source>
        <dbReference type="ARBA" id="ARBA00022960"/>
    </source>
</evidence>
<feature type="transmembrane region" description="Helical" evidence="8">
    <location>
        <begin position="66"/>
        <end position="85"/>
    </location>
</feature>
<evidence type="ECO:0000256" key="3">
    <source>
        <dbReference type="ARBA" id="ARBA00022475"/>
    </source>
</evidence>
<sequence length="169" mass="20029">MKKLIVYLLEIIICFVLQSSMFHYIQLADIMPNLLLILVAATAYMRGRMTGMMMGLFSGLLVDLMYGSYVIGLYALLYLIIGYFIGFTNKVYSRDDYTLPIIIIAISDFIYGFFYYVFEFLLRGRLNFLYYLRRFILPEIIYTVAISVFMYKLLHMINHRLYRKPDEEV</sequence>
<feature type="transmembrane region" description="Helical" evidence="8">
    <location>
        <begin position="130"/>
        <end position="154"/>
    </location>
</feature>
<keyword evidence="3" id="KW-1003">Cell membrane</keyword>